<dbReference type="Proteomes" id="UP001054837">
    <property type="component" value="Unassembled WGS sequence"/>
</dbReference>
<evidence type="ECO:0000313" key="1">
    <source>
        <dbReference type="EMBL" id="GIY80696.1"/>
    </source>
</evidence>
<dbReference type="EMBL" id="BPLQ01014548">
    <property type="protein sequence ID" value="GIY80696.1"/>
    <property type="molecule type" value="Genomic_DNA"/>
</dbReference>
<accession>A0AAV4WDU3</accession>
<reference evidence="1 2" key="1">
    <citation type="submission" date="2021-06" db="EMBL/GenBank/DDBJ databases">
        <title>Caerostris darwini draft genome.</title>
        <authorList>
            <person name="Kono N."/>
            <person name="Arakawa K."/>
        </authorList>
    </citation>
    <scope>NUCLEOTIDE SEQUENCE [LARGE SCALE GENOMIC DNA]</scope>
</reference>
<name>A0AAV4WDU3_9ARAC</name>
<dbReference type="AlphaFoldDB" id="A0AAV4WDU3"/>
<proteinExistence type="predicted"/>
<protein>
    <submittedName>
        <fullName evidence="1">Uncharacterized protein</fullName>
    </submittedName>
</protein>
<organism evidence="1 2">
    <name type="scientific">Caerostris darwini</name>
    <dbReference type="NCBI Taxonomy" id="1538125"/>
    <lineage>
        <taxon>Eukaryota</taxon>
        <taxon>Metazoa</taxon>
        <taxon>Ecdysozoa</taxon>
        <taxon>Arthropoda</taxon>
        <taxon>Chelicerata</taxon>
        <taxon>Arachnida</taxon>
        <taxon>Araneae</taxon>
        <taxon>Araneomorphae</taxon>
        <taxon>Entelegynae</taxon>
        <taxon>Araneoidea</taxon>
        <taxon>Araneidae</taxon>
        <taxon>Caerostris</taxon>
    </lineage>
</organism>
<gene>
    <name evidence="1" type="ORF">CDAR_91431</name>
</gene>
<evidence type="ECO:0000313" key="2">
    <source>
        <dbReference type="Proteomes" id="UP001054837"/>
    </source>
</evidence>
<comment type="caution">
    <text evidence="1">The sequence shown here is derived from an EMBL/GenBank/DDBJ whole genome shotgun (WGS) entry which is preliminary data.</text>
</comment>
<keyword evidence="2" id="KW-1185">Reference proteome</keyword>
<sequence length="94" mass="10497">MTSRERDSFERAIVSRALNIRALGLKGPPGRGRVLICHKAWVAAEEVFSRFRPTFYAGKILQNGGIASPEFLNSEKCWKYLAGAFLNVQLSNVI</sequence>